<sequence>MTVVIVAGGRVGRNLTKGRVWRILDERSKDWVKPITIVHGDAVYTDQWAGQWAVFRGHRERRVPIRGDLDGYREKAPFNRNQRMFDEQSAVDECLGFPGGNGTLNMMDICHKAGVPVGDIEIEADGEYTIKWWPQ</sequence>
<proteinExistence type="predicted"/>
<gene>
    <name evidence="1" type="ORF">CcrPW_gp201c</name>
</gene>
<dbReference type="Proteomes" id="UP000259026">
    <property type="component" value="Segment"/>
</dbReference>
<accession>A0A385EAN4</accession>
<evidence type="ECO:0000313" key="2">
    <source>
        <dbReference type="Proteomes" id="UP000259026"/>
    </source>
</evidence>
<dbReference type="EMBL" id="MH588545">
    <property type="protein sequence ID" value="AXQ68740.1"/>
    <property type="molecule type" value="Genomic_DNA"/>
</dbReference>
<reference evidence="1" key="1">
    <citation type="submission" date="2018-07" db="EMBL/GenBank/DDBJ databases">
        <authorList>
            <person name="Quirk P.G."/>
            <person name="Krulwich T.A."/>
        </authorList>
    </citation>
    <scope>NUCLEOTIDE SEQUENCE</scope>
</reference>
<evidence type="ECO:0000313" key="1">
    <source>
        <dbReference type="EMBL" id="AXQ68740.1"/>
    </source>
</evidence>
<protein>
    <submittedName>
        <fullName evidence="1">Uncharacterized protein</fullName>
    </submittedName>
</protein>
<name>A0A385EAN4_9CAUD</name>
<reference evidence="1" key="2">
    <citation type="submission" date="2018-09" db="EMBL/GenBank/DDBJ databases">
        <title>Giant CbK-like Caulobacter bacteriophages have genetically divergent genomes.</title>
        <authorList>
            <person name="Wilson K."/>
            <person name="Ely B."/>
        </authorList>
    </citation>
    <scope>NUCLEOTIDE SEQUENCE [LARGE SCALE GENOMIC DNA]</scope>
</reference>
<organism evidence="1 2">
    <name type="scientific">Caulobacter phage CcrPW</name>
    <dbReference type="NCBI Taxonomy" id="2283271"/>
    <lineage>
        <taxon>Viruses</taxon>
        <taxon>Duplodnaviria</taxon>
        <taxon>Heunggongvirae</taxon>
        <taxon>Uroviricota</taxon>
        <taxon>Caudoviricetes</taxon>
        <taxon>Jeanschmidtviridae</taxon>
        <taxon>Colossusvirus</taxon>
        <taxon>Colossusvirus PW</taxon>
    </lineage>
</organism>
<keyword evidence="2" id="KW-1185">Reference proteome</keyword>